<feature type="compositionally biased region" description="Basic and acidic residues" evidence="8">
    <location>
        <begin position="354"/>
        <end position="365"/>
    </location>
</feature>
<evidence type="ECO:0000256" key="8">
    <source>
        <dbReference type="SAM" id="MobiDB-lite"/>
    </source>
</evidence>
<keyword evidence="5" id="KW-0720">Serine protease</keyword>
<comment type="cofactor">
    <cofactor evidence="1">
        <name>Ca(2+)</name>
        <dbReference type="ChEBI" id="CHEBI:29108"/>
    </cofactor>
</comment>
<dbReference type="CDD" id="cd04056">
    <property type="entry name" value="Peptidases_S53"/>
    <property type="match status" value="1"/>
</dbReference>
<dbReference type="Gene3D" id="3.40.50.200">
    <property type="entry name" value="Peptidase S8/S53 domain"/>
    <property type="match status" value="1"/>
</dbReference>
<gene>
    <name evidence="10" type="ORF">JF887_04420</name>
</gene>
<evidence type="ECO:0000256" key="1">
    <source>
        <dbReference type="ARBA" id="ARBA00001913"/>
    </source>
</evidence>
<sequence>MAPSVRLAGSALLDSPRSQESSERPLTVAELAAPAVMTLHLREDPGADSVAVRLARQHLVPVRQRRYLAGADASSRHGAHDTDVAAVGHWAAAAGLRVRRPDSAANTVDVSGALGTLARAFGVGLQRHTVRDVSTGAITVFRDHRDELSVPTQLDGVITAAFGLSTRPLARPRLDVLPRGMAAPYSYTPEELAAIYDFPVLADGGAGATITVGIAELGGAVHRADLAAFTARNPRLRVVEEAVQGWGPLSDPFGPDTEVALDWQVIAGVMARCAPQANLNIVIKYAPNSERGFTNLEASFAADRRDYAAVSTSWGSPESLWTPAAMEAMDHAFQLGALRGIVHTVAAGDNGSTDARRDGRQHADHPASAPHAVGCGGTRLIAEEGRRISESVWNELRGNQGATGGGVSSHFPVPRYQAGAGVRPVSADTRLCGRGVPDVAGNADPLTGYVIHHRGVDTVVGGTSAVAPLWTALFALMSESAGQRFGNVLPALYNARGAGFTDITSGDNGAYPAGTGWDPATGLGVPSGRALCESLTSPLLQVTQRGSLRVPAGHELG</sequence>
<evidence type="ECO:0000256" key="3">
    <source>
        <dbReference type="ARBA" id="ARBA00022723"/>
    </source>
</evidence>
<dbReference type="Proteomes" id="UP000614410">
    <property type="component" value="Unassembled WGS sequence"/>
</dbReference>
<accession>A0A934N955</accession>
<dbReference type="InterPro" id="IPR015366">
    <property type="entry name" value="S53_propep"/>
</dbReference>
<dbReference type="GO" id="GO:0046872">
    <property type="term" value="F:metal ion binding"/>
    <property type="evidence" value="ECO:0007669"/>
    <property type="project" value="UniProtKB-KW"/>
</dbReference>
<keyword evidence="3" id="KW-0479">Metal-binding</keyword>
<feature type="region of interest" description="Disordered" evidence="8">
    <location>
        <begin position="1"/>
        <end position="26"/>
    </location>
</feature>
<feature type="region of interest" description="Disordered" evidence="8">
    <location>
        <begin position="349"/>
        <end position="375"/>
    </location>
</feature>
<reference evidence="10 11" key="1">
    <citation type="submission" date="2020-10" db="EMBL/GenBank/DDBJ databases">
        <title>Ca. Dormibacterota MAGs.</title>
        <authorList>
            <person name="Montgomery K."/>
        </authorList>
    </citation>
    <scope>NUCLEOTIDE SEQUENCE [LARGE SCALE GENOMIC DNA]</scope>
    <source>
        <strain evidence="10">Mitchell_Peninsula_5</strain>
    </source>
</reference>
<protein>
    <submittedName>
        <fullName evidence="10">S53 family peptidase</fullName>
    </submittedName>
</protein>
<keyword evidence="7" id="KW-0865">Zymogen</keyword>
<evidence type="ECO:0000256" key="6">
    <source>
        <dbReference type="ARBA" id="ARBA00022837"/>
    </source>
</evidence>
<comment type="caution">
    <text evidence="10">The sequence shown here is derived from an EMBL/GenBank/DDBJ whole genome shotgun (WGS) entry which is preliminary data.</text>
</comment>
<name>A0A934N955_9BACT</name>
<dbReference type="PANTHER" id="PTHR14218">
    <property type="entry name" value="PROTEASE S8 TRIPEPTIDYL PEPTIDASE I CLN2"/>
    <property type="match status" value="1"/>
</dbReference>
<dbReference type="EMBL" id="JAEKNN010000022">
    <property type="protein sequence ID" value="MBJ7608662.1"/>
    <property type="molecule type" value="Genomic_DNA"/>
</dbReference>
<evidence type="ECO:0000259" key="9">
    <source>
        <dbReference type="PROSITE" id="PS51695"/>
    </source>
</evidence>
<dbReference type="InterPro" id="IPR050819">
    <property type="entry name" value="Tripeptidyl-peptidase_I"/>
</dbReference>
<organism evidence="10 11">
    <name type="scientific">Candidatus Amunia macphersoniae</name>
    <dbReference type="NCBI Taxonomy" id="3127014"/>
    <lineage>
        <taxon>Bacteria</taxon>
        <taxon>Bacillati</taxon>
        <taxon>Candidatus Dormiibacterota</taxon>
        <taxon>Candidatus Dormibacteria</taxon>
        <taxon>Candidatus Aeolococcales</taxon>
        <taxon>Candidatus Aeolococcaceae</taxon>
        <taxon>Candidatus Amunia</taxon>
    </lineage>
</organism>
<proteinExistence type="predicted"/>
<dbReference type="InterPro" id="IPR030400">
    <property type="entry name" value="Sedolisin_dom"/>
</dbReference>
<evidence type="ECO:0000256" key="4">
    <source>
        <dbReference type="ARBA" id="ARBA00022801"/>
    </source>
</evidence>
<keyword evidence="2" id="KW-0645">Protease</keyword>
<evidence type="ECO:0000256" key="2">
    <source>
        <dbReference type="ARBA" id="ARBA00022670"/>
    </source>
</evidence>
<evidence type="ECO:0000256" key="7">
    <source>
        <dbReference type="ARBA" id="ARBA00023145"/>
    </source>
</evidence>
<dbReference type="SUPFAM" id="SSF52743">
    <property type="entry name" value="Subtilisin-like"/>
    <property type="match status" value="1"/>
</dbReference>
<dbReference type="SUPFAM" id="SSF54897">
    <property type="entry name" value="Protease propeptides/inhibitors"/>
    <property type="match status" value="1"/>
</dbReference>
<dbReference type="AlphaFoldDB" id="A0A934N955"/>
<dbReference type="PANTHER" id="PTHR14218:SF15">
    <property type="entry name" value="TRIPEPTIDYL-PEPTIDASE 1"/>
    <property type="match status" value="1"/>
</dbReference>
<dbReference type="GO" id="GO:0006508">
    <property type="term" value="P:proteolysis"/>
    <property type="evidence" value="ECO:0007669"/>
    <property type="project" value="UniProtKB-KW"/>
</dbReference>
<dbReference type="InterPro" id="IPR036852">
    <property type="entry name" value="Peptidase_S8/S53_dom_sf"/>
</dbReference>
<keyword evidence="4" id="KW-0378">Hydrolase</keyword>
<evidence type="ECO:0000256" key="5">
    <source>
        <dbReference type="ARBA" id="ARBA00022825"/>
    </source>
</evidence>
<evidence type="ECO:0000313" key="11">
    <source>
        <dbReference type="Proteomes" id="UP000614410"/>
    </source>
</evidence>
<feature type="domain" description="Peptidase S53" evidence="9">
    <location>
        <begin position="186"/>
        <end position="538"/>
    </location>
</feature>
<dbReference type="PROSITE" id="PS51695">
    <property type="entry name" value="SEDOLISIN"/>
    <property type="match status" value="1"/>
</dbReference>
<dbReference type="GO" id="GO:0004252">
    <property type="term" value="F:serine-type endopeptidase activity"/>
    <property type="evidence" value="ECO:0007669"/>
    <property type="project" value="InterPro"/>
</dbReference>
<evidence type="ECO:0000313" key="10">
    <source>
        <dbReference type="EMBL" id="MBJ7608662.1"/>
    </source>
</evidence>
<keyword evidence="6" id="KW-0106">Calcium</keyword>
<dbReference type="SMART" id="SM00944">
    <property type="entry name" value="Pro-kuma_activ"/>
    <property type="match status" value="1"/>
</dbReference>
<dbReference type="GO" id="GO:0008240">
    <property type="term" value="F:tripeptidyl-peptidase activity"/>
    <property type="evidence" value="ECO:0007669"/>
    <property type="project" value="TreeGrafter"/>
</dbReference>
<dbReference type="Pfam" id="PF09286">
    <property type="entry name" value="Pro-kuma_activ"/>
    <property type="match status" value="1"/>
</dbReference>